<feature type="transmembrane region" description="Helical" evidence="1">
    <location>
        <begin position="342"/>
        <end position="358"/>
    </location>
</feature>
<keyword evidence="3" id="KW-1185">Reference proteome</keyword>
<feature type="transmembrane region" description="Helical" evidence="1">
    <location>
        <begin position="365"/>
        <end position="388"/>
    </location>
</feature>
<feature type="transmembrane region" description="Helical" evidence="1">
    <location>
        <begin position="257"/>
        <end position="275"/>
    </location>
</feature>
<feature type="transmembrane region" description="Helical" evidence="1">
    <location>
        <begin position="287"/>
        <end position="307"/>
    </location>
</feature>
<feature type="transmembrane region" description="Helical" evidence="1">
    <location>
        <begin position="115"/>
        <end position="136"/>
    </location>
</feature>
<dbReference type="AlphaFoldDB" id="A0A7I9UV11"/>
<reference evidence="3" key="1">
    <citation type="submission" date="2019-06" db="EMBL/GenBank/DDBJ databases">
        <title>Gordonia isolated from sludge of a wastewater treatment plant.</title>
        <authorList>
            <person name="Tamura T."/>
            <person name="Aoyama K."/>
            <person name="Kang Y."/>
            <person name="Saito S."/>
            <person name="Akiyama N."/>
            <person name="Yazawa K."/>
            <person name="Gonoi T."/>
            <person name="Mikami Y."/>
        </authorList>
    </citation>
    <scope>NUCLEOTIDE SEQUENCE [LARGE SCALE GENOMIC DNA]</scope>
    <source>
        <strain evidence="3">NBRC 107697</strain>
    </source>
</reference>
<protein>
    <submittedName>
        <fullName evidence="2">Uncharacterized protein</fullName>
    </submittedName>
</protein>
<accession>A0A7I9UV11</accession>
<dbReference type="RefSeq" id="WP_186343308.1">
    <property type="nucleotide sequence ID" value="NZ_BJOU01000001.1"/>
</dbReference>
<feature type="transmembrane region" description="Helical" evidence="1">
    <location>
        <begin position="599"/>
        <end position="624"/>
    </location>
</feature>
<dbReference type="EMBL" id="BJOU01000001">
    <property type="protein sequence ID" value="GED97044.1"/>
    <property type="molecule type" value="Genomic_DNA"/>
</dbReference>
<feature type="transmembrane region" description="Helical" evidence="1">
    <location>
        <begin position="314"/>
        <end position="336"/>
    </location>
</feature>
<sequence length="659" mass="70306">MLTSDMYAAGAHPANLAADAGGGAALDQVFGMTAVAAVVSILLLWIAYRHRTYKSDWLQDWASWLGRIGDRPTWSVIPVFLFTTTILTAFLGFIWDVSLHIGRGRDDGPLANPAHYFILVGLFFLFIAGALAMILPRNDDRSVAKPGMAAVRITRDWFSPTAGILVAACGLYALIGFPLDDIWHRIFGQDVTLWGPTHLMLIGGAGFSLIAIILLMHEGYLAATASKQKQQVPTGEPSRLFGWQIPAWVVGPTMTKISQSLACGGLLIGLSVFQVEFDFGVQQFRLLFHPMLMIAAGVFGCVVARLWAGTGGAIIAVAFAAVIRTVVAVLVGPILGEPTNTFPLYLAIAVVVELLALIPRLRDNALTFGAVAGLAGATVGAFGESLWVGSMFVTPWPASLWPSALAVGIPVGVTVGLTAGLLVRALQPRPLPRPAVRRSIVVAMILVVAGSTLWGLHITVPQNASATIALTEAAPVDGFRMVTADVEIAPTDLISDDPEWVTILAWQGGGDTLRGLVIDRLEKVGPGRYRSTKPVPVDGNWKTVLRVQDGTMLTALPIFMAADSAIGAAGVAATPHIVRPLGREIDVLQRERNFDHPAWLFSAATWVVAAMTIALIWVLCWGAARINAAYFPREDQAPLKFQGKRGSSAKRTPAATSSA</sequence>
<gene>
    <name evidence="2" type="ORF">nbrc107697_10830</name>
</gene>
<keyword evidence="1" id="KW-0472">Membrane</keyword>
<feature type="transmembrane region" description="Helical" evidence="1">
    <location>
        <begin position="435"/>
        <end position="456"/>
    </location>
</feature>
<feature type="transmembrane region" description="Helical" evidence="1">
    <location>
        <begin position="29"/>
        <end position="48"/>
    </location>
</feature>
<keyword evidence="1" id="KW-0812">Transmembrane</keyword>
<evidence type="ECO:0000313" key="2">
    <source>
        <dbReference type="EMBL" id="GED97044.1"/>
    </source>
</evidence>
<evidence type="ECO:0000256" key="1">
    <source>
        <dbReference type="SAM" id="Phobius"/>
    </source>
</evidence>
<name>A0A7I9UV11_9ACTN</name>
<feature type="transmembrane region" description="Helical" evidence="1">
    <location>
        <begin position="199"/>
        <end position="221"/>
    </location>
</feature>
<keyword evidence="1" id="KW-1133">Transmembrane helix</keyword>
<dbReference type="Proteomes" id="UP000444980">
    <property type="component" value="Unassembled WGS sequence"/>
</dbReference>
<proteinExistence type="predicted"/>
<comment type="caution">
    <text evidence="2">The sequence shown here is derived from an EMBL/GenBank/DDBJ whole genome shotgun (WGS) entry which is preliminary data.</text>
</comment>
<feature type="transmembrane region" description="Helical" evidence="1">
    <location>
        <begin position="157"/>
        <end position="179"/>
    </location>
</feature>
<feature type="transmembrane region" description="Helical" evidence="1">
    <location>
        <begin position="400"/>
        <end position="423"/>
    </location>
</feature>
<evidence type="ECO:0000313" key="3">
    <source>
        <dbReference type="Proteomes" id="UP000444980"/>
    </source>
</evidence>
<organism evidence="2 3">
    <name type="scientific">Gordonia crocea</name>
    <dbReference type="NCBI Taxonomy" id="589162"/>
    <lineage>
        <taxon>Bacteria</taxon>
        <taxon>Bacillati</taxon>
        <taxon>Actinomycetota</taxon>
        <taxon>Actinomycetes</taxon>
        <taxon>Mycobacteriales</taxon>
        <taxon>Gordoniaceae</taxon>
        <taxon>Gordonia</taxon>
    </lineage>
</organism>
<feature type="transmembrane region" description="Helical" evidence="1">
    <location>
        <begin position="74"/>
        <end position="95"/>
    </location>
</feature>